<dbReference type="InterPro" id="IPR001789">
    <property type="entry name" value="Sig_transdc_resp-reg_receiver"/>
</dbReference>
<reference evidence="5" key="3">
    <citation type="submission" date="2016-10" db="EMBL/GenBank/DDBJ databases">
        <authorList>
            <person name="de Groot N.N."/>
        </authorList>
    </citation>
    <scope>NUCLEOTIDE SEQUENCE [LARGE SCALE GENOMIC DNA]</scope>
    <source>
        <strain evidence="5">CCBAU85039</strain>
    </source>
</reference>
<dbReference type="AlphaFoldDB" id="A0A1H8IIV1"/>
<dbReference type="GO" id="GO:0006355">
    <property type="term" value="P:regulation of DNA-templated transcription"/>
    <property type="evidence" value="ECO:0007669"/>
    <property type="project" value="InterPro"/>
</dbReference>
<evidence type="ECO:0000256" key="2">
    <source>
        <dbReference type="PROSITE-ProRule" id="PRU00169"/>
    </source>
</evidence>
<dbReference type="Proteomes" id="UP000183063">
    <property type="component" value="Unassembled WGS sequence"/>
</dbReference>
<dbReference type="SUPFAM" id="SSF46894">
    <property type="entry name" value="C-terminal effector domain of the bipartite response regulators"/>
    <property type="match status" value="1"/>
</dbReference>
<proteinExistence type="predicted"/>
<dbReference type="PROSITE" id="PS00622">
    <property type="entry name" value="HTH_LUXR_1"/>
    <property type="match status" value="1"/>
</dbReference>
<dbReference type="PROSITE" id="PS50043">
    <property type="entry name" value="HTH_LUXR_2"/>
    <property type="match status" value="1"/>
</dbReference>
<dbReference type="OrthoDB" id="7272316at2"/>
<dbReference type="InterPro" id="IPR000792">
    <property type="entry name" value="Tscrpt_reg_LuxR_C"/>
</dbReference>
<name>A0A1H8IIV1_9HYPH</name>
<dbReference type="Proteomes" id="UP000198939">
    <property type="component" value="Unassembled WGS sequence"/>
</dbReference>
<dbReference type="EMBL" id="FNXB01000008">
    <property type="protein sequence ID" value="SEH71388.1"/>
    <property type="molecule type" value="Genomic_DNA"/>
</dbReference>
<evidence type="ECO:0000259" key="4">
    <source>
        <dbReference type="PROSITE" id="PS50110"/>
    </source>
</evidence>
<reference evidence="7" key="1">
    <citation type="submission" date="2016-10" db="EMBL/GenBank/DDBJ databases">
        <authorList>
            <person name="Wibberg D."/>
        </authorList>
    </citation>
    <scope>NUCLEOTIDE SEQUENCE [LARGE SCALE GENOMIC DNA]</scope>
</reference>
<keyword evidence="1 6" id="KW-0238">DNA-binding</keyword>
<dbReference type="PANTHER" id="PTHR45566">
    <property type="entry name" value="HTH-TYPE TRANSCRIPTIONAL REGULATOR YHJB-RELATED"/>
    <property type="match status" value="1"/>
</dbReference>
<evidence type="ECO:0000256" key="1">
    <source>
        <dbReference type="ARBA" id="ARBA00023125"/>
    </source>
</evidence>
<organism evidence="5 7">
    <name type="scientific">Rhizobium tibeticum</name>
    <dbReference type="NCBI Taxonomy" id="501024"/>
    <lineage>
        <taxon>Bacteria</taxon>
        <taxon>Pseudomonadati</taxon>
        <taxon>Pseudomonadota</taxon>
        <taxon>Alphaproteobacteria</taxon>
        <taxon>Hyphomicrobiales</taxon>
        <taxon>Rhizobiaceae</taxon>
        <taxon>Rhizobium/Agrobacterium group</taxon>
        <taxon>Rhizobium</taxon>
    </lineage>
</organism>
<keyword evidence="5" id="KW-0378">Hydrolase</keyword>
<dbReference type="SUPFAM" id="SSF52172">
    <property type="entry name" value="CheY-like"/>
    <property type="match status" value="1"/>
</dbReference>
<feature type="domain" description="HTH luxR-type" evidence="3">
    <location>
        <begin position="192"/>
        <end position="257"/>
    </location>
</feature>
<keyword evidence="8" id="KW-1185">Reference proteome</keyword>
<protein>
    <submittedName>
        <fullName evidence="6">DNA-binding response regulator, NarL/FixJ family, contains REC and HTH domains</fullName>
    </submittedName>
    <submittedName>
        <fullName evidence="5">Protease production enhancer protein</fullName>
    </submittedName>
</protein>
<dbReference type="InterPro" id="IPR011006">
    <property type="entry name" value="CheY-like_superfamily"/>
</dbReference>
<dbReference type="CDD" id="cd06170">
    <property type="entry name" value="LuxR_C_like"/>
    <property type="match status" value="1"/>
</dbReference>
<dbReference type="STRING" id="501024.RTCCBAU85039_1935"/>
<dbReference type="InterPro" id="IPR016032">
    <property type="entry name" value="Sig_transdc_resp-reg_C-effctor"/>
</dbReference>
<dbReference type="Gene3D" id="3.40.50.2300">
    <property type="match status" value="1"/>
</dbReference>
<dbReference type="RefSeq" id="WP_072373783.1">
    <property type="nucleotide sequence ID" value="NZ_FNXB01000008.1"/>
</dbReference>
<dbReference type="GO" id="GO:0000160">
    <property type="term" value="P:phosphorelay signal transduction system"/>
    <property type="evidence" value="ECO:0007669"/>
    <property type="project" value="InterPro"/>
</dbReference>
<evidence type="ECO:0000313" key="6">
    <source>
        <dbReference type="EMBL" id="SEN68434.1"/>
    </source>
</evidence>
<evidence type="ECO:0000313" key="8">
    <source>
        <dbReference type="Proteomes" id="UP000198939"/>
    </source>
</evidence>
<dbReference type="EMBL" id="FOCV01000006">
    <property type="protein sequence ID" value="SEN68434.1"/>
    <property type="molecule type" value="Genomic_DNA"/>
</dbReference>
<dbReference type="InterPro" id="IPR051015">
    <property type="entry name" value="EvgA-like"/>
</dbReference>
<dbReference type="PRINTS" id="PR00038">
    <property type="entry name" value="HTHLUXR"/>
</dbReference>
<dbReference type="Pfam" id="PF00196">
    <property type="entry name" value="GerE"/>
    <property type="match status" value="1"/>
</dbReference>
<evidence type="ECO:0000259" key="3">
    <source>
        <dbReference type="PROSITE" id="PS50043"/>
    </source>
</evidence>
<feature type="domain" description="Response regulatory" evidence="4">
    <location>
        <begin position="43"/>
        <end position="163"/>
    </location>
</feature>
<dbReference type="GO" id="GO:0008233">
    <property type="term" value="F:peptidase activity"/>
    <property type="evidence" value="ECO:0007669"/>
    <property type="project" value="UniProtKB-KW"/>
</dbReference>
<keyword evidence="5" id="KW-0645">Protease</keyword>
<reference evidence="6 8" key="2">
    <citation type="submission" date="2016-10" db="EMBL/GenBank/DDBJ databases">
        <authorList>
            <person name="Varghese N."/>
            <person name="Submissions S."/>
        </authorList>
    </citation>
    <scope>NUCLEOTIDE SEQUENCE [LARGE SCALE GENOMIC DNA]</scope>
    <source>
        <strain evidence="6 8">CGMCC 1.7071</strain>
    </source>
</reference>
<dbReference type="PROSITE" id="PS50110">
    <property type="entry name" value="RESPONSE_REGULATORY"/>
    <property type="match status" value="1"/>
</dbReference>
<dbReference type="GO" id="GO:0003677">
    <property type="term" value="F:DNA binding"/>
    <property type="evidence" value="ECO:0007669"/>
    <property type="project" value="UniProtKB-KW"/>
</dbReference>
<dbReference type="GO" id="GO:0006508">
    <property type="term" value="P:proteolysis"/>
    <property type="evidence" value="ECO:0007669"/>
    <property type="project" value="UniProtKB-KW"/>
</dbReference>
<gene>
    <name evidence="5" type="primary">degU_1</name>
    <name evidence="5" type="ORF">RTCCBAU85039_1935</name>
    <name evidence="6" type="ORF">SAMN05216228_1006148</name>
</gene>
<sequence>MNYVPSEFESARIPLNRLRPATTLSKATIDFDHSDETHGDDQCLLIVDARTLERECLATTLRANGLGMSAVAVGSIAEWRKKKDTCQPVGAVLLNIAGGKANDAALSEEIANITSELAPAPVIILADGDDLSQMLRVLEYGARGFIPTSVGIEVCVEAIALAVAGGTFIVAGNSFSAAAAATVKGSQQQQRPNELARIFTLRQAEVVQALRKGKANKIIAYELNLRESTVKVHIRNIMKKLKATNRTEVAYKLNDIFQSDARWATSAE</sequence>
<evidence type="ECO:0000313" key="5">
    <source>
        <dbReference type="EMBL" id="SEH71388.1"/>
    </source>
</evidence>
<dbReference type="PANTHER" id="PTHR45566:SF1">
    <property type="entry name" value="HTH-TYPE TRANSCRIPTIONAL REGULATOR YHJB-RELATED"/>
    <property type="match status" value="1"/>
</dbReference>
<evidence type="ECO:0000313" key="7">
    <source>
        <dbReference type="Proteomes" id="UP000183063"/>
    </source>
</evidence>
<accession>A0A1H8IIV1</accession>
<comment type="caution">
    <text evidence="2">Lacks conserved residue(s) required for the propagation of feature annotation.</text>
</comment>
<dbReference type="SMART" id="SM00421">
    <property type="entry name" value="HTH_LUXR"/>
    <property type="match status" value="1"/>
</dbReference>